<dbReference type="EMBL" id="LQZT01000007">
    <property type="protein sequence ID" value="OCW58372.1"/>
    <property type="molecule type" value="Genomic_DNA"/>
</dbReference>
<name>A0A1C1YY03_9HYPH</name>
<dbReference type="PIRSF" id="PIRSF018266">
    <property type="entry name" value="FecR"/>
    <property type="match status" value="1"/>
</dbReference>
<evidence type="ECO:0000259" key="1">
    <source>
        <dbReference type="Pfam" id="PF04773"/>
    </source>
</evidence>
<proteinExistence type="predicted"/>
<gene>
    <name evidence="3" type="ORF">AWJ14_13660</name>
</gene>
<keyword evidence="4" id="KW-1185">Reference proteome</keyword>
<dbReference type="STRING" id="1480615.AWJ14_13660"/>
<evidence type="ECO:0000313" key="3">
    <source>
        <dbReference type="EMBL" id="OCW58372.1"/>
    </source>
</evidence>
<evidence type="ECO:0000259" key="2">
    <source>
        <dbReference type="Pfam" id="PF16220"/>
    </source>
</evidence>
<dbReference type="InterPro" id="IPR006860">
    <property type="entry name" value="FecR"/>
</dbReference>
<dbReference type="InterPro" id="IPR032623">
    <property type="entry name" value="FecR_N"/>
</dbReference>
<comment type="caution">
    <text evidence="3">The sequence shown here is derived from an EMBL/GenBank/DDBJ whole genome shotgun (WGS) entry which is preliminary data.</text>
</comment>
<dbReference type="Pfam" id="PF04773">
    <property type="entry name" value="FecR"/>
    <property type="match status" value="1"/>
</dbReference>
<organism evidence="3 4">
    <name type="scientific">Hoeflea olei</name>
    <dbReference type="NCBI Taxonomy" id="1480615"/>
    <lineage>
        <taxon>Bacteria</taxon>
        <taxon>Pseudomonadati</taxon>
        <taxon>Pseudomonadota</taxon>
        <taxon>Alphaproteobacteria</taxon>
        <taxon>Hyphomicrobiales</taxon>
        <taxon>Rhizobiaceae</taxon>
        <taxon>Hoeflea</taxon>
    </lineage>
</organism>
<reference evidence="3 4" key="1">
    <citation type="submission" date="2015-12" db="EMBL/GenBank/DDBJ databases">
        <authorList>
            <person name="Shamseldin A."/>
            <person name="Moawad H."/>
            <person name="Abd El-Rahim W.M."/>
            <person name="Sadowsky M.J."/>
        </authorList>
    </citation>
    <scope>NUCLEOTIDE SEQUENCE [LARGE SCALE GENOMIC DNA]</scope>
    <source>
        <strain evidence="3 4">JC234</strain>
    </source>
</reference>
<dbReference type="Gene3D" id="3.55.50.30">
    <property type="match status" value="1"/>
</dbReference>
<dbReference type="Gene3D" id="2.60.120.1440">
    <property type="match status" value="1"/>
</dbReference>
<dbReference type="Proteomes" id="UP000094795">
    <property type="component" value="Unassembled WGS sequence"/>
</dbReference>
<dbReference type="PANTHER" id="PTHR30273:SF2">
    <property type="entry name" value="PROTEIN FECR"/>
    <property type="match status" value="1"/>
</dbReference>
<dbReference type="InterPro" id="IPR012373">
    <property type="entry name" value="Ferrdict_sens_TM"/>
</dbReference>
<feature type="domain" description="FecR N-terminal" evidence="2">
    <location>
        <begin position="13"/>
        <end position="55"/>
    </location>
</feature>
<evidence type="ECO:0000313" key="4">
    <source>
        <dbReference type="Proteomes" id="UP000094795"/>
    </source>
</evidence>
<dbReference type="AlphaFoldDB" id="A0A1C1YY03"/>
<dbReference type="Pfam" id="PF16220">
    <property type="entry name" value="DUF4880"/>
    <property type="match status" value="1"/>
</dbReference>
<evidence type="ECO:0008006" key="5">
    <source>
        <dbReference type="Google" id="ProtNLM"/>
    </source>
</evidence>
<protein>
    <recommendedName>
        <fullName evidence="5">Iron dicitrate transport regulator FecR</fullName>
    </recommendedName>
</protein>
<sequence length="328" mass="35278">MLMGKRDEQTIDDEALEWFVLLGDEDASDDDRRRFEAWRAADPRHDRAWRELERLWGGLGHRAVADAARAGAHRPGPAVAPIRRADRAPPRLGASRRQGLSVAAAVMLAIAVGWQMTPAGLLADYRSGIGERQTVRLEDNSQVELSSASAMDVSFGPGRRYVTLLAGEAFFTVAPDPQRPFVVRTGQGDITVLGTAFNVRLGDSASVAVAQHTVEVSAAGEAVRVGEGEMVRFGPAGVSAAETADLDAISAWRHDRIVFSDLPLDQVVAELQRYHRGRIQLVGGGMADKRVTAVFDTGRIDAAIGTIAESLGLRVMQVPGLLTLIMPG</sequence>
<feature type="domain" description="FecR protein" evidence="1">
    <location>
        <begin position="124"/>
        <end position="214"/>
    </location>
</feature>
<dbReference type="PANTHER" id="PTHR30273">
    <property type="entry name" value="PERIPLASMIC SIGNAL SENSOR AND SIGMA FACTOR ACTIVATOR FECR-RELATED"/>
    <property type="match status" value="1"/>
</dbReference>
<dbReference type="GO" id="GO:0016989">
    <property type="term" value="F:sigma factor antagonist activity"/>
    <property type="evidence" value="ECO:0007669"/>
    <property type="project" value="TreeGrafter"/>
</dbReference>
<accession>A0A1C1YY03</accession>